<dbReference type="EMBL" id="JACHWS010000001">
    <property type="protein sequence ID" value="MBB3036989.1"/>
    <property type="molecule type" value="Genomic_DNA"/>
</dbReference>
<dbReference type="PANTHER" id="PTHR24096">
    <property type="entry name" value="LONG-CHAIN-FATTY-ACID--COA LIGASE"/>
    <property type="match status" value="1"/>
</dbReference>
<dbReference type="GO" id="GO:0016405">
    <property type="term" value="F:CoA-ligase activity"/>
    <property type="evidence" value="ECO:0007669"/>
    <property type="project" value="TreeGrafter"/>
</dbReference>
<comment type="caution">
    <text evidence="5">The sequence shown here is derived from an EMBL/GenBank/DDBJ whole genome shotgun (WGS) entry which is preliminary data.</text>
</comment>
<dbReference type="InterPro" id="IPR025110">
    <property type="entry name" value="AMP-bd_C"/>
</dbReference>
<protein>
    <submittedName>
        <fullName evidence="5">Acyl-CoA synthetase (AMP-forming)/AMP-acid ligase II</fullName>
    </submittedName>
</protein>
<evidence type="ECO:0000259" key="4">
    <source>
        <dbReference type="Pfam" id="PF13193"/>
    </source>
</evidence>
<accession>A0A839RL11</accession>
<dbReference type="InterPro" id="IPR000873">
    <property type="entry name" value="AMP-dep_synth/lig_dom"/>
</dbReference>
<dbReference type="Gene3D" id="3.40.50.12780">
    <property type="entry name" value="N-terminal domain of ligase-like"/>
    <property type="match status" value="1"/>
</dbReference>
<dbReference type="PROSITE" id="PS00455">
    <property type="entry name" value="AMP_BINDING"/>
    <property type="match status" value="1"/>
</dbReference>
<dbReference type="SUPFAM" id="SSF56801">
    <property type="entry name" value="Acetyl-CoA synthetase-like"/>
    <property type="match status" value="1"/>
</dbReference>
<evidence type="ECO:0000256" key="2">
    <source>
        <dbReference type="ARBA" id="ARBA00022598"/>
    </source>
</evidence>
<feature type="domain" description="AMP-dependent synthetase/ligase" evidence="3">
    <location>
        <begin position="15"/>
        <end position="376"/>
    </location>
</feature>
<dbReference type="Pfam" id="PF13193">
    <property type="entry name" value="AMP-binding_C"/>
    <property type="match status" value="1"/>
</dbReference>
<comment type="similarity">
    <text evidence="1">Belongs to the ATP-dependent AMP-binding enzyme family.</text>
</comment>
<reference evidence="5 6" key="1">
    <citation type="submission" date="2020-08" db="EMBL/GenBank/DDBJ databases">
        <title>Sequencing the genomes of 1000 actinobacteria strains.</title>
        <authorList>
            <person name="Klenk H.-P."/>
        </authorList>
    </citation>
    <scope>NUCLEOTIDE SEQUENCE [LARGE SCALE GENOMIC DNA]</scope>
    <source>
        <strain evidence="5 6">DSM 45258</strain>
    </source>
</reference>
<dbReference type="OrthoDB" id="9803968at2"/>
<dbReference type="PANTHER" id="PTHR24096:SF267">
    <property type="entry name" value="MALONATE--COA LIGASE ACSF3, MITOCHONDRIAL"/>
    <property type="match status" value="1"/>
</dbReference>
<dbReference type="Proteomes" id="UP000567922">
    <property type="component" value="Unassembled WGS sequence"/>
</dbReference>
<proteinExistence type="inferred from homology"/>
<organism evidence="5 6">
    <name type="scientific">Hoyosella altamirensis</name>
    <dbReference type="NCBI Taxonomy" id="616997"/>
    <lineage>
        <taxon>Bacteria</taxon>
        <taxon>Bacillati</taxon>
        <taxon>Actinomycetota</taxon>
        <taxon>Actinomycetes</taxon>
        <taxon>Mycobacteriales</taxon>
        <taxon>Hoyosellaceae</taxon>
        <taxon>Hoyosella</taxon>
    </lineage>
</organism>
<feature type="domain" description="AMP-binding enzyme C-terminal" evidence="4">
    <location>
        <begin position="427"/>
        <end position="502"/>
    </location>
</feature>
<evidence type="ECO:0000256" key="1">
    <source>
        <dbReference type="ARBA" id="ARBA00006432"/>
    </source>
</evidence>
<dbReference type="CDD" id="cd17631">
    <property type="entry name" value="FACL_FadD13-like"/>
    <property type="match status" value="1"/>
</dbReference>
<dbReference type="NCBIfam" id="NF004837">
    <property type="entry name" value="PRK06187.1"/>
    <property type="match status" value="1"/>
</dbReference>
<dbReference type="Pfam" id="PF00501">
    <property type="entry name" value="AMP-binding"/>
    <property type="match status" value="1"/>
</dbReference>
<sequence length="520" mass="56370">MNTTATANLSDLASKWAAETPDAVAIRYGDSSWTWAQWDDRIGKLAGAMRAGGVTRGDRVGFLDKNHPACLETILAAARLGATAVVLNWRIAGDELDYAIRDSGITRIFCGAEFQPNVAASETRIGNLAHVIEIGGDNDTYEILLRDAQPVAAQPDVSPDDVCVIMYSSGTTGRPKGVMLSQRNLVTHTENVATLFHFDRDSDVNLVAMPLFHVGGTSYALLGIHAGVPSIITREPDAASLFGAIAAGATRAFLVPPVISAVLAAGPQAIAGFSKLRFIGYGAAPMPLPTVQRALAEWPDTKFVHVYGQTEFAGVITLLDPDAHRDEVHPERLRSTGKPVPGAEVRVVDPVTEQDVAPGAHGEFWFRTPQQMVGYLNRPEDTAATITADGWLRTGDIGRVDEDGYVYIEDRIKDMIITGGENVYSPEVERVLTGHPAVADVAVFGIPDEHWGESVMAVICVAEGQTLTAEQVQSFARESLAAYKTPRRVEFIDAIPRNPSGKILKRELREPYWRNHDRQV</sequence>
<dbReference type="InterPro" id="IPR042099">
    <property type="entry name" value="ANL_N_sf"/>
</dbReference>
<dbReference type="FunFam" id="3.30.300.30:FF:000008">
    <property type="entry name" value="2,3-dihydroxybenzoate-AMP ligase"/>
    <property type="match status" value="1"/>
</dbReference>
<keyword evidence="2 5" id="KW-0436">Ligase</keyword>
<dbReference type="InterPro" id="IPR020845">
    <property type="entry name" value="AMP-binding_CS"/>
</dbReference>
<dbReference type="InterPro" id="IPR045851">
    <property type="entry name" value="AMP-bd_C_sf"/>
</dbReference>
<name>A0A839RL11_9ACTN</name>
<evidence type="ECO:0000313" key="6">
    <source>
        <dbReference type="Proteomes" id="UP000567922"/>
    </source>
</evidence>
<dbReference type="RefSeq" id="WP_064442181.1">
    <property type="nucleotide sequence ID" value="NZ_BDDI01000020.1"/>
</dbReference>
<evidence type="ECO:0000259" key="3">
    <source>
        <dbReference type="Pfam" id="PF00501"/>
    </source>
</evidence>
<dbReference type="Gene3D" id="3.30.300.30">
    <property type="match status" value="1"/>
</dbReference>
<keyword evidence="6" id="KW-1185">Reference proteome</keyword>
<evidence type="ECO:0000313" key="5">
    <source>
        <dbReference type="EMBL" id="MBB3036989.1"/>
    </source>
</evidence>
<gene>
    <name evidence="5" type="ORF">FHU29_001423</name>
</gene>
<dbReference type="AlphaFoldDB" id="A0A839RL11"/>